<dbReference type="Pfam" id="PF08788">
    <property type="entry name" value="NHR2"/>
    <property type="match status" value="1"/>
</dbReference>
<keyword evidence="8" id="KW-0539">Nucleus</keyword>
<keyword evidence="2" id="KW-0678">Repressor</keyword>
<name>A0A1L8DDI8_9DIPT</name>
<evidence type="ECO:0000256" key="7">
    <source>
        <dbReference type="ARBA" id="ARBA00023163"/>
    </source>
</evidence>
<dbReference type="PANTHER" id="PTHR10379">
    <property type="entry name" value="MTG8 ETO EIGHT TWENTY ONE PROTEIN"/>
    <property type="match status" value="1"/>
</dbReference>
<dbReference type="InterPro" id="IPR002893">
    <property type="entry name" value="Znf_MYND"/>
</dbReference>
<dbReference type="PANTHER" id="PTHR10379:SF14">
    <property type="entry name" value="NERVY, ISOFORM D"/>
    <property type="match status" value="1"/>
</dbReference>
<evidence type="ECO:0000256" key="3">
    <source>
        <dbReference type="ARBA" id="ARBA00022723"/>
    </source>
</evidence>
<organism evidence="13">
    <name type="scientific">Nyssomyia neivai</name>
    <dbReference type="NCBI Taxonomy" id="330878"/>
    <lineage>
        <taxon>Eukaryota</taxon>
        <taxon>Metazoa</taxon>
        <taxon>Ecdysozoa</taxon>
        <taxon>Arthropoda</taxon>
        <taxon>Hexapoda</taxon>
        <taxon>Insecta</taxon>
        <taxon>Pterygota</taxon>
        <taxon>Neoptera</taxon>
        <taxon>Endopterygota</taxon>
        <taxon>Diptera</taxon>
        <taxon>Nematocera</taxon>
        <taxon>Psychodoidea</taxon>
        <taxon>Psychodidae</taxon>
        <taxon>Nyssomyia</taxon>
    </lineage>
</organism>
<dbReference type="InterPro" id="IPR014896">
    <property type="entry name" value="NHR2"/>
</dbReference>
<dbReference type="EMBL" id="GFDF01009684">
    <property type="protein sequence ID" value="JAV04400.1"/>
    <property type="molecule type" value="Transcribed_RNA"/>
</dbReference>
<dbReference type="PROSITE" id="PS50865">
    <property type="entry name" value="ZF_MYND_2"/>
    <property type="match status" value="1"/>
</dbReference>
<evidence type="ECO:0000256" key="4">
    <source>
        <dbReference type="ARBA" id="ARBA00022771"/>
    </source>
</evidence>
<accession>A0A1L8DDI8</accession>
<dbReference type="GO" id="GO:0008270">
    <property type="term" value="F:zinc ion binding"/>
    <property type="evidence" value="ECO:0007669"/>
    <property type="project" value="UniProtKB-KW"/>
</dbReference>
<feature type="compositionally biased region" description="Low complexity" evidence="10">
    <location>
        <begin position="497"/>
        <end position="519"/>
    </location>
</feature>
<feature type="domain" description="MYND-type" evidence="11">
    <location>
        <begin position="446"/>
        <end position="482"/>
    </location>
</feature>
<protein>
    <submittedName>
        <fullName evidence="13">Putative nervy</fullName>
    </submittedName>
</protein>
<dbReference type="InterPro" id="IPR037249">
    <property type="entry name" value="TAFH/NHR1_dom_sf"/>
</dbReference>
<feature type="compositionally biased region" description="Polar residues" evidence="10">
    <location>
        <begin position="520"/>
        <end position="529"/>
    </location>
</feature>
<proteinExistence type="predicted"/>
<sequence>MVLDGKAIKEEIPDKDVYEASSRRVKEKDQCRTPDSPEGARAVAPRSPISPQVTQTPSSGRNGTGSTSPSINGGTVTPPPAAAAASLLAAIPTSGQDSGRIFVKIRRFLGALVQFGQDSGPDVGDRVRALVLSLASGGLTSEEFKVAVQEATNFPLRPYVLPFLKTHIPLLQRELSALARANNQSVSQFVRSNESSVFEFAHNPTEHSEIFLPIEGGTFAGNGASINGNGLLLKRRASDNFFDTQHQHEWSDHNIPSKRPHHSLMLNSGASAAAHLLPAHTPLFDYQLAPHLHTDFGSSTDKPPFGRDERADLRPVDYRSGRSDEEWKNIHTMLNCISAMVDKTKRAITILQQRGADTHQSYQEASLAEIKRLTDEKVADFKRSAEDAVNQVKRQAVIEIQRAVAAAEARALEIVAQERLKMDKLFAELGKGASDATPEETQTNICWKCGRKATETCSGCSLAKYCSAFCQHKDWEQHIKICGTIRLDPKLRSHARSSPPQTAAAPSTQPATQSSQPTSVANGSASTVK</sequence>
<feature type="compositionally biased region" description="Polar residues" evidence="10">
    <location>
        <begin position="49"/>
        <end position="75"/>
    </location>
</feature>
<dbReference type="InterPro" id="IPR003894">
    <property type="entry name" value="TAFH_NHR1"/>
</dbReference>
<evidence type="ECO:0000256" key="1">
    <source>
        <dbReference type="ARBA" id="ARBA00004123"/>
    </source>
</evidence>
<feature type="compositionally biased region" description="Basic and acidic residues" evidence="10">
    <location>
        <begin position="1"/>
        <end position="32"/>
    </location>
</feature>
<dbReference type="Gene3D" id="1.20.120.1110">
    <property type="entry name" value="TAFH/NHR1 domain"/>
    <property type="match status" value="1"/>
</dbReference>
<evidence type="ECO:0000256" key="2">
    <source>
        <dbReference type="ARBA" id="ARBA00022491"/>
    </source>
</evidence>
<keyword evidence="3" id="KW-0479">Metal-binding</keyword>
<dbReference type="AlphaFoldDB" id="A0A1L8DDI8"/>
<evidence type="ECO:0000313" key="13">
    <source>
        <dbReference type="EMBL" id="JAV04400.1"/>
    </source>
</evidence>
<evidence type="ECO:0000256" key="5">
    <source>
        <dbReference type="ARBA" id="ARBA00022833"/>
    </source>
</evidence>
<evidence type="ECO:0000256" key="10">
    <source>
        <dbReference type="SAM" id="MobiDB-lite"/>
    </source>
</evidence>
<feature type="domain" description="TAFH" evidence="12">
    <location>
        <begin position="99"/>
        <end position="194"/>
    </location>
</feature>
<dbReference type="SMART" id="SM00549">
    <property type="entry name" value="TAFH"/>
    <property type="match status" value="1"/>
</dbReference>
<dbReference type="PRINTS" id="PR01875">
    <property type="entry name" value="ETOFAMILY"/>
</dbReference>
<dbReference type="Gene3D" id="6.10.250.230">
    <property type="match status" value="1"/>
</dbReference>
<dbReference type="PROSITE" id="PS51119">
    <property type="entry name" value="TAFH"/>
    <property type="match status" value="1"/>
</dbReference>
<dbReference type="GO" id="GO:0005634">
    <property type="term" value="C:nucleus"/>
    <property type="evidence" value="ECO:0007669"/>
    <property type="project" value="UniProtKB-SubCell"/>
</dbReference>
<dbReference type="Gene3D" id="6.10.140.2220">
    <property type="match status" value="1"/>
</dbReference>
<reference evidence="13" key="1">
    <citation type="submission" date="2016-12" db="EMBL/GenBank/DDBJ databases">
        <title>An insight into the sialome and mialome of the sand fly, Nyssomyia neivai.</title>
        <authorList>
            <person name="Sebastian V."/>
            <person name="Goulart T.M."/>
            <person name="Oliveira W."/>
            <person name="Calvo E."/>
            <person name="Oliveira L.F."/>
            <person name="Pinto M.C."/>
            <person name="Rosselino A.M."/>
            <person name="Ribeiro J.M."/>
        </authorList>
    </citation>
    <scope>NUCLEOTIDE SEQUENCE</scope>
</reference>
<keyword evidence="5" id="KW-0862">Zinc</keyword>
<dbReference type="SUPFAM" id="SSF144232">
    <property type="entry name" value="HIT/MYND zinc finger-like"/>
    <property type="match status" value="1"/>
</dbReference>
<dbReference type="GO" id="GO:0003714">
    <property type="term" value="F:transcription corepressor activity"/>
    <property type="evidence" value="ECO:0007669"/>
    <property type="project" value="InterPro"/>
</dbReference>
<evidence type="ECO:0000256" key="6">
    <source>
        <dbReference type="ARBA" id="ARBA00023015"/>
    </source>
</evidence>
<feature type="region of interest" description="Disordered" evidence="10">
    <location>
        <begin position="492"/>
        <end position="529"/>
    </location>
</feature>
<evidence type="ECO:0000256" key="8">
    <source>
        <dbReference type="ARBA" id="ARBA00023242"/>
    </source>
</evidence>
<dbReference type="Pfam" id="PF07531">
    <property type="entry name" value="TAFH"/>
    <property type="match status" value="1"/>
</dbReference>
<keyword evidence="4 9" id="KW-0863">Zinc-finger</keyword>
<keyword evidence="7" id="KW-0804">Transcription</keyword>
<dbReference type="InterPro" id="IPR013289">
    <property type="entry name" value="CBFA2T1/2/3"/>
</dbReference>
<dbReference type="GO" id="GO:0006351">
    <property type="term" value="P:DNA-templated transcription"/>
    <property type="evidence" value="ECO:0007669"/>
    <property type="project" value="InterPro"/>
</dbReference>
<comment type="subcellular location">
    <subcellularLocation>
        <location evidence="1">Nucleus</location>
    </subcellularLocation>
</comment>
<keyword evidence="6" id="KW-0805">Transcription regulation</keyword>
<dbReference type="SUPFAM" id="SSF158553">
    <property type="entry name" value="TAFH domain-like"/>
    <property type="match status" value="1"/>
</dbReference>
<evidence type="ECO:0000256" key="9">
    <source>
        <dbReference type="PROSITE-ProRule" id="PRU00134"/>
    </source>
</evidence>
<evidence type="ECO:0000259" key="11">
    <source>
        <dbReference type="PROSITE" id="PS50865"/>
    </source>
</evidence>
<dbReference type="PROSITE" id="PS01360">
    <property type="entry name" value="ZF_MYND_1"/>
    <property type="match status" value="1"/>
</dbReference>
<feature type="region of interest" description="Disordered" evidence="10">
    <location>
        <begin position="1"/>
        <end position="78"/>
    </location>
</feature>
<evidence type="ECO:0000259" key="12">
    <source>
        <dbReference type="PROSITE" id="PS51119"/>
    </source>
</evidence>
<dbReference type="Pfam" id="PF01753">
    <property type="entry name" value="zf-MYND"/>
    <property type="match status" value="1"/>
</dbReference>